<dbReference type="AlphaFoldDB" id="A0A918IH33"/>
<dbReference type="Proteomes" id="UP000618795">
    <property type="component" value="Unassembled WGS sequence"/>
</dbReference>
<feature type="region of interest" description="Disordered" evidence="1">
    <location>
        <begin position="64"/>
        <end position="85"/>
    </location>
</feature>
<gene>
    <name evidence="2" type="ORF">GCM10010260_58500</name>
</gene>
<comment type="caution">
    <text evidence="2">The sequence shown here is derived from an EMBL/GenBank/DDBJ whole genome shotgun (WGS) entry which is preliminary data.</text>
</comment>
<reference evidence="2" key="2">
    <citation type="submission" date="2020-09" db="EMBL/GenBank/DDBJ databases">
        <authorList>
            <person name="Sun Q."/>
            <person name="Ohkuma M."/>
        </authorList>
    </citation>
    <scope>NUCLEOTIDE SEQUENCE</scope>
    <source>
        <strain evidence="2">JCM 4369</strain>
    </source>
</reference>
<dbReference type="EMBL" id="BMTD01000015">
    <property type="protein sequence ID" value="GGV12175.1"/>
    <property type="molecule type" value="Genomic_DNA"/>
</dbReference>
<feature type="compositionally biased region" description="Basic residues" evidence="1">
    <location>
        <begin position="11"/>
        <end position="22"/>
    </location>
</feature>
<keyword evidence="3" id="KW-1185">Reference proteome</keyword>
<feature type="region of interest" description="Disordered" evidence="1">
    <location>
        <begin position="1"/>
        <end position="44"/>
    </location>
</feature>
<evidence type="ECO:0000313" key="2">
    <source>
        <dbReference type="EMBL" id="GGV12175.1"/>
    </source>
</evidence>
<accession>A0A918IH33</accession>
<protein>
    <submittedName>
        <fullName evidence="2">Uncharacterized protein</fullName>
    </submittedName>
</protein>
<sequence>MFPELAPYRGRTTRLHPRPGRPGRHDSHVGGPTPWPGGEPWPVCHETHQHEAEGYVPDEIRSARAAGAQPQSRPWPGAGSPGEDGPVPFVGLVQFFLRDVPGLAAGPDGADLVQLISSTS</sequence>
<evidence type="ECO:0000313" key="3">
    <source>
        <dbReference type="Proteomes" id="UP000618795"/>
    </source>
</evidence>
<name>A0A918IH33_9ACTN</name>
<evidence type="ECO:0000256" key="1">
    <source>
        <dbReference type="SAM" id="MobiDB-lite"/>
    </source>
</evidence>
<proteinExistence type="predicted"/>
<organism evidence="2 3">
    <name type="scientific">Streptomyces filipinensis</name>
    <dbReference type="NCBI Taxonomy" id="66887"/>
    <lineage>
        <taxon>Bacteria</taxon>
        <taxon>Bacillati</taxon>
        <taxon>Actinomycetota</taxon>
        <taxon>Actinomycetes</taxon>
        <taxon>Kitasatosporales</taxon>
        <taxon>Streptomycetaceae</taxon>
        <taxon>Streptomyces</taxon>
    </lineage>
</organism>
<reference evidence="2" key="1">
    <citation type="journal article" date="2014" name="Int. J. Syst. Evol. Microbiol.">
        <title>Complete genome sequence of Corynebacterium casei LMG S-19264T (=DSM 44701T), isolated from a smear-ripened cheese.</title>
        <authorList>
            <consortium name="US DOE Joint Genome Institute (JGI-PGF)"/>
            <person name="Walter F."/>
            <person name="Albersmeier A."/>
            <person name="Kalinowski J."/>
            <person name="Ruckert C."/>
        </authorList>
    </citation>
    <scope>NUCLEOTIDE SEQUENCE</scope>
    <source>
        <strain evidence="2">JCM 4369</strain>
    </source>
</reference>